<dbReference type="PROSITE" id="PS51257">
    <property type="entry name" value="PROKAR_LIPOPROTEIN"/>
    <property type="match status" value="1"/>
</dbReference>
<dbReference type="OrthoDB" id="843771at2"/>
<dbReference type="SUPFAM" id="SSF48452">
    <property type="entry name" value="TPR-like"/>
    <property type="match status" value="1"/>
</dbReference>
<evidence type="ECO:0000313" key="2">
    <source>
        <dbReference type="Proteomes" id="UP000198510"/>
    </source>
</evidence>
<dbReference type="RefSeq" id="WP_089682579.1">
    <property type="nucleotide sequence ID" value="NZ_FNFO01000004.1"/>
</dbReference>
<reference evidence="1 2" key="1">
    <citation type="submission" date="2016-10" db="EMBL/GenBank/DDBJ databases">
        <authorList>
            <person name="de Groot N.N."/>
        </authorList>
    </citation>
    <scope>NUCLEOTIDE SEQUENCE [LARGE SCALE GENOMIC DNA]</scope>
    <source>
        <strain evidence="1 2">DSM 25186</strain>
    </source>
</reference>
<dbReference type="AlphaFoldDB" id="A0A1G9HJJ7"/>
<gene>
    <name evidence="1" type="ORF">SAMN05421823_104457</name>
</gene>
<dbReference type="Pfam" id="PF12771">
    <property type="entry name" value="SusD-like_2"/>
    <property type="match status" value="1"/>
</dbReference>
<accession>A0A1G9HJJ7</accession>
<dbReference type="InterPro" id="IPR041662">
    <property type="entry name" value="SusD-like_2"/>
</dbReference>
<keyword evidence="2" id="KW-1185">Reference proteome</keyword>
<proteinExistence type="predicted"/>
<protein>
    <submittedName>
        <fullName evidence="1">Starch-binding associating with outer membrane</fullName>
    </submittedName>
</protein>
<evidence type="ECO:0000313" key="1">
    <source>
        <dbReference type="EMBL" id="SDL13099.1"/>
    </source>
</evidence>
<dbReference type="STRING" id="1075417.SAMN05421823_104457"/>
<dbReference type="Proteomes" id="UP000198510">
    <property type="component" value="Unassembled WGS sequence"/>
</dbReference>
<dbReference type="EMBL" id="FNFO01000004">
    <property type="protein sequence ID" value="SDL13099.1"/>
    <property type="molecule type" value="Genomic_DNA"/>
</dbReference>
<organism evidence="1 2">
    <name type="scientific">Catalinimonas alkaloidigena</name>
    <dbReference type="NCBI Taxonomy" id="1075417"/>
    <lineage>
        <taxon>Bacteria</taxon>
        <taxon>Pseudomonadati</taxon>
        <taxon>Bacteroidota</taxon>
        <taxon>Cytophagia</taxon>
        <taxon>Cytophagales</taxon>
        <taxon>Catalimonadaceae</taxon>
        <taxon>Catalinimonas</taxon>
    </lineage>
</organism>
<name>A0A1G9HJJ7_9BACT</name>
<dbReference type="InterPro" id="IPR011990">
    <property type="entry name" value="TPR-like_helical_dom_sf"/>
</dbReference>
<dbReference type="Gene3D" id="1.25.40.390">
    <property type="match status" value="1"/>
</dbReference>
<sequence length="474" mass="53844">MKRYLILTLAGTLALTTSCNDQLTDMNLNPNVVEEATPGSLLTPVLYEVKAATLSRSHRLNNELMQVSVTKIANNDFHRYEIRSSESDYLWDRLYRHLTNVEDIYDRAVETENVNYQAVALTLRTWIFSLLTDLYGDVPYREATLGYKEQIFQPNFDPQQDIYAGMLQDLETANRLYAPDEGLVYGGDVLYDGDVAKWQKFTNSLRLRLLLRVLDKPASQARETLAAMVANPAQYPIFESNDDAAVIRYTETAPYINPFTTYRNYDFNGERAYSEFFLAHLTATDDPRLPVWATQPEGSYTGLPSGYPVTATAEMNTIAASTYQLDLKTSPLLGVIMGYPEVAFILAELAQRDLIPADAQPLYETGVEASLAYWEVEMLNGFLAREGVAYDGTLEQIMLQKYYALLFTDFQQWFEHRRTGFPKLPVGEGTLNGGQMPRRLLYPVLVQSVNATHYQEASERMGGDDVNSHMWWDQ</sequence>